<comment type="function">
    <text evidence="7">The H protein shuttles the methylamine group of glycine from the P protein to the T protein.</text>
</comment>
<dbReference type="Proteomes" id="UP000015106">
    <property type="component" value="Chromosome 6"/>
</dbReference>
<protein>
    <recommendedName>
        <fullName evidence="7">Glycine cleavage system H protein</fullName>
    </recommendedName>
</protein>
<reference evidence="9" key="2">
    <citation type="submission" date="2018-03" db="EMBL/GenBank/DDBJ databases">
        <title>The Triticum urartu genome reveals the dynamic nature of wheat genome evolution.</title>
        <authorList>
            <person name="Ling H."/>
            <person name="Ma B."/>
            <person name="Shi X."/>
            <person name="Liu H."/>
            <person name="Dong L."/>
            <person name="Sun H."/>
            <person name="Cao Y."/>
            <person name="Gao Q."/>
            <person name="Zheng S."/>
            <person name="Li Y."/>
            <person name="Yu Y."/>
            <person name="Du H."/>
            <person name="Qi M."/>
            <person name="Li Y."/>
            <person name="Yu H."/>
            <person name="Cui Y."/>
            <person name="Wang N."/>
            <person name="Chen C."/>
            <person name="Wu H."/>
            <person name="Zhao Y."/>
            <person name="Zhang J."/>
            <person name="Li Y."/>
            <person name="Zhou W."/>
            <person name="Zhang B."/>
            <person name="Hu W."/>
            <person name="Eijk M."/>
            <person name="Tang J."/>
            <person name="Witsenboer H."/>
            <person name="Zhao S."/>
            <person name="Li Z."/>
            <person name="Zhang A."/>
            <person name="Wang D."/>
            <person name="Liang C."/>
        </authorList>
    </citation>
    <scope>NUCLEOTIDE SEQUENCE [LARGE SCALE GENOMIC DNA]</scope>
    <source>
        <strain evidence="9">cv. G1812</strain>
    </source>
</reference>
<dbReference type="NCBIfam" id="NF002270">
    <property type="entry name" value="PRK01202.1"/>
    <property type="match status" value="1"/>
</dbReference>
<dbReference type="GO" id="GO:0005960">
    <property type="term" value="C:glycine cleavage complex"/>
    <property type="evidence" value="ECO:0007669"/>
    <property type="project" value="UniProtKB-UniRule"/>
</dbReference>
<dbReference type="InterPro" id="IPR002930">
    <property type="entry name" value="GCV_H"/>
</dbReference>
<dbReference type="GO" id="GO:0009249">
    <property type="term" value="P:protein lipoylation"/>
    <property type="evidence" value="ECO:0007669"/>
    <property type="project" value="TreeGrafter"/>
</dbReference>
<dbReference type="GO" id="GO:0019464">
    <property type="term" value="P:glycine decarboxylation via glycine cleavage system"/>
    <property type="evidence" value="ECO:0007669"/>
    <property type="project" value="UniProtKB-UniRule"/>
</dbReference>
<dbReference type="InterPro" id="IPR003016">
    <property type="entry name" value="2-oxoA_DH_lipoyl-BS"/>
</dbReference>
<keyword evidence="4 7" id="KW-0809">Transit peptide</keyword>
<dbReference type="GO" id="GO:0005739">
    <property type="term" value="C:mitochondrion"/>
    <property type="evidence" value="ECO:0007669"/>
    <property type="project" value="UniProtKB-SubCell"/>
</dbReference>
<evidence type="ECO:0000256" key="2">
    <source>
        <dbReference type="ARBA" id="ARBA00009249"/>
    </source>
</evidence>
<keyword evidence="3 6" id="KW-0450">Lipoyl</keyword>
<evidence type="ECO:0000313" key="10">
    <source>
        <dbReference type="Proteomes" id="UP000015106"/>
    </source>
</evidence>
<dbReference type="HAMAP" id="MF_00272">
    <property type="entry name" value="GcvH"/>
    <property type="match status" value="1"/>
</dbReference>
<comment type="cofactor">
    <cofactor evidence="7">
        <name>(R)-lipoate</name>
        <dbReference type="ChEBI" id="CHEBI:83088"/>
    </cofactor>
    <text evidence="7">Binds 1 lipoyl cofactor covalently.</text>
</comment>
<comment type="subcellular location">
    <subcellularLocation>
        <location evidence="1 7">Mitochondrion</location>
    </subcellularLocation>
</comment>
<evidence type="ECO:0000259" key="8">
    <source>
        <dbReference type="PROSITE" id="PS50968"/>
    </source>
</evidence>
<evidence type="ECO:0000256" key="4">
    <source>
        <dbReference type="ARBA" id="ARBA00022946"/>
    </source>
</evidence>
<dbReference type="CDD" id="cd06848">
    <property type="entry name" value="GCS_H"/>
    <property type="match status" value="1"/>
</dbReference>
<sequence>MVIPQPLGLQTMPRFICHVLDLSYVRSLDASLDAYKQPFSMLYAIMELFFGFQDHLGDVVYVELPEVGASVSQGTNFGAVESVKATSDINSPVSGEVIAVNDELLEKPALVNGDPYEGGWIIKVKVSDAGELNSLMDDKKYSKFCEEEDSKH</sequence>
<dbReference type="PROSITE" id="PS00189">
    <property type="entry name" value="LIPOYL"/>
    <property type="match status" value="1"/>
</dbReference>
<accession>A0A8R7UQS2</accession>
<comment type="similarity">
    <text evidence="2 7">Belongs to the GcvH family.</text>
</comment>
<gene>
    <name evidence="9" type="primary">LOC125517488</name>
</gene>
<name>A0A8R7UQS2_TRIUA</name>
<dbReference type="InterPro" id="IPR017453">
    <property type="entry name" value="GCV_H_sub"/>
</dbReference>
<keyword evidence="10" id="KW-1185">Reference proteome</keyword>
<feature type="domain" description="Lipoyl-binding" evidence="8">
    <location>
        <begin position="43"/>
        <end position="125"/>
    </location>
</feature>
<dbReference type="Gramene" id="TuG1812G0600001712.01.T02">
    <property type="protein sequence ID" value="TuG1812G0600001712.01.T02"/>
    <property type="gene ID" value="TuG1812G0600001712.01"/>
</dbReference>
<dbReference type="AlphaFoldDB" id="A0A8R7UQS2"/>
<dbReference type="PANTHER" id="PTHR11715">
    <property type="entry name" value="GLYCINE CLEAVAGE SYSTEM H PROTEIN"/>
    <property type="match status" value="1"/>
</dbReference>
<dbReference type="NCBIfam" id="TIGR00527">
    <property type="entry name" value="gcvH"/>
    <property type="match status" value="1"/>
</dbReference>
<reference evidence="9" key="3">
    <citation type="submission" date="2022-06" db="UniProtKB">
        <authorList>
            <consortium name="EnsemblPlants"/>
        </authorList>
    </citation>
    <scope>IDENTIFICATION</scope>
</reference>
<evidence type="ECO:0000313" key="9">
    <source>
        <dbReference type="EnsemblPlants" id="TuG1812G0600001712.01.T02"/>
    </source>
</evidence>
<evidence type="ECO:0000256" key="7">
    <source>
        <dbReference type="RuleBase" id="RU364055"/>
    </source>
</evidence>
<dbReference type="PANTHER" id="PTHR11715:SF3">
    <property type="entry name" value="GLYCINE CLEAVAGE SYSTEM H PROTEIN-RELATED"/>
    <property type="match status" value="1"/>
</dbReference>
<proteinExistence type="inferred from homology"/>
<dbReference type="Pfam" id="PF01597">
    <property type="entry name" value="GCV_H"/>
    <property type="match status" value="1"/>
</dbReference>
<comment type="subunit">
    <text evidence="7">The glycine cleavage system is composed of four proteins: P, T, L and H.</text>
</comment>
<evidence type="ECO:0000256" key="3">
    <source>
        <dbReference type="ARBA" id="ARBA00022823"/>
    </source>
</evidence>
<dbReference type="EnsemblPlants" id="TuG1812G0600001712.01.T02">
    <property type="protein sequence ID" value="TuG1812G0600001712.01.T02"/>
    <property type="gene ID" value="TuG1812G0600001712.01"/>
</dbReference>
<dbReference type="InterPro" id="IPR033753">
    <property type="entry name" value="GCV_H/Fam206"/>
</dbReference>
<organism evidence="9 10">
    <name type="scientific">Triticum urartu</name>
    <name type="common">Red wild einkorn</name>
    <name type="synonym">Crithodium urartu</name>
    <dbReference type="NCBI Taxonomy" id="4572"/>
    <lineage>
        <taxon>Eukaryota</taxon>
        <taxon>Viridiplantae</taxon>
        <taxon>Streptophyta</taxon>
        <taxon>Embryophyta</taxon>
        <taxon>Tracheophyta</taxon>
        <taxon>Spermatophyta</taxon>
        <taxon>Magnoliopsida</taxon>
        <taxon>Liliopsida</taxon>
        <taxon>Poales</taxon>
        <taxon>Poaceae</taxon>
        <taxon>BOP clade</taxon>
        <taxon>Pooideae</taxon>
        <taxon>Triticodae</taxon>
        <taxon>Triticeae</taxon>
        <taxon>Triticinae</taxon>
        <taxon>Triticum</taxon>
    </lineage>
</organism>
<evidence type="ECO:0000256" key="1">
    <source>
        <dbReference type="ARBA" id="ARBA00004173"/>
    </source>
</evidence>
<dbReference type="PROSITE" id="PS50968">
    <property type="entry name" value="BIOTINYL_LIPOYL"/>
    <property type="match status" value="1"/>
</dbReference>
<dbReference type="Gene3D" id="2.40.50.100">
    <property type="match status" value="1"/>
</dbReference>
<evidence type="ECO:0000256" key="6">
    <source>
        <dbReference type="PIRSR" id="PIRSR617453-50"/>
    </source>
</evidence>
<keyword evidence="5 7" id="KW-0496">Mitochondrion</keyword>
<reference evidence="10" key="1">
    <citation type="journal article" date="2013" name="Nature">
        <title>Draft genome of the wheat A-genome progenitor Triticum urartu.</title>
        <authorList>
            <person name="Ling H.Q."/>
            <person name="Zhao S."/>
            <person name="Liu D."/>
            <person name="Wang J."/>
            <person name="Sun H."/>
            <person name="Zhang C."/>
            <person name="Fan H."/>
            <person name="Li D."/>
            <person name="Dong L."/>
            <person name="Tao Y."/>
            <person name="Gao C."/>
            <person name="Wu H."/>
            <person name="Li Y."/>
            <person name="Cui Y."/>
            <person name="Guo X."/>
            <person name="Zheng S."/>
            <person name="Wang B."/>
            <person name="Yu K."/>
            <person name="Liang Q."/>
            <person name="Yang W."/>
            <person name="Lou X."/>
            <person name="Chen J."/>
            <person name="Feng M."/>
            <person name="Jian J."/>
            <person name="Zhang X."/>
            <person name="Luo G."/>
            <person name="Jiang Y."/>
            <person name="Liu J."/>
            <person name="Wang Z."/>
            <person name="Sha Y."/>
            <person name="Zhang B."/>
            <person name="Wu H."/>
            <person name="Tang D."/>
            <person name="Shen Q."/>
            <person name="Xue P."/>
            <person name="Zou S."/>
            <person name="Wang X."/>
            <person name="Liu X."/>
            <person name="Wang F."/>
            <person name="Yang Y."/>
            <person name="An X."/>
            <person name="Dong Z."/>
            <person name="Zhang K."/>
            <person name="Zhang X."/>
            <person name="Luo M.C."/>
            <person name="Dvorak J."/>
            <person name="Tong Y."/>
            <person name="Wang J."/>
            <person name="Yang H."/>
            <person name="Li Z."/>
            <person name="Wang D."/>
            <person name="Zhang A."/>
            <person name="Wang J."/>
        </authorList>
    </citation>
    <scope>NUCLEOTIDE SEQUENCE</scope>
    <source>
        <strain evidence="10">cv. G1812</strain>
    </source>
</reference>
<dbReference type="InterPro" id="IPR000089">
    <property type="entry name" value="Biotin_lipoyl"/>
</dbReference>
<evidence type="ECO:0000256" key="5">
    <source>
        <dbReference type="ARBA" id="ARBA00023128"/>
    </source>
</evidence>
<dbReference type="SUPFAM" id="SSF51230">
    <property type="entry name" value="Single hybrid motif"/>
    <property type="match status" value="1"/>
</dbReference>
<dbReference type="InterPro" id="IPR011053">
    <property type="entry name" value="Single_hybrid_motif"/>
</dbReference>
<feature type="modified residue" description="N6-lipoyllysine" evidence="6">
    <location>
        <position position="84"/>
    </location>
</feature>